<evidence type="ECO:0000313" key="1">
    <source>
        <dbReference type="EMBL" id="CEK60993.1"/>
    </source>
</evidence>
<reference evidence="1" key="1">
    <citation type="submission" date="2014-12" db="EMBL/GenBank/DDBJ databases">
        <title>Insight into the proteome of Arion vulgaris.</title>
        <authorList>
            <person name="Aradska J."/>
            <person name="Bulat T."/>
            <person name="Smidak R."/>
            <person name="Sarate P."/>
            <person name="Gangsoo J."/>
            <person name="Sialana F."/>
            <person name="Bilban M."/>
            <person name="Lubec G."/>
        </authorList>
    </citation>
    <scope>NUCLEOTIDE SEQUENCE</scope>
    <source>
        <tissue evidence="1">Skin</tissue>
    </source>
</reference>
<proteinExistence type="predicted"/>
<dbReference type="AlphaFoldDB" id="A0A0B6YXR3"/>
<protein>
    <submittedName>
        <fullName evidence="1">Uncharacterized protein</fullName>
    </submittedName>
</protein>
<accession>A0A0B6YXR3</accession>
<gene>
    <name evidence="1" type="primary">ORF40977</name>
</gene>
<organism evidence="1">
    <name type="scientific">Arion vulgaris</name>
    <dbReference type="NCBI Taxonomy" id="1028688"/>
    <lineage>
        <taxon>Eukaryota</taxon>
        <taxon>Metazoa</taxon>
        <taxon>Spiralia</taxon>
        <taxon>Lophotrochozoa</taxon>
        <taxon>Mollusca</taxon>
        <taxon>Gastropoda</taxon>
        <taxon>Heterobranchia</taxon>
        <taxon>Euthyneura</taxon>
        <taxon>Panpulmonata</taxon>
        <taxon>Eupulmonata</taxon>
        <taxon>Stylommatophora</taxon>
        <taxon>Helicina</taxon>
        <taxon>Arionoidea</taxon>
        <taxon>Arionidae</taxon>
        <taxon>Arion</taxon>
    </lineage>
</organism>
<sequence length="49" mass="5405">MGKESLDVQNKHVEEQLKDCGEQLVKKLQNGNNGNLLWASHVSNGTQKG</sequence>
<dbReference type="EMBL" id="HACG01014128">
    <property type="protein sequence ID" value="CEK60993.1"/>
    <property type="molecule type" value="Transcribed_RNA"/>
</dbReference>
<name>A0A0B6YXR3_9EUPU</name>